<comment type="caution">
    <text evidence="1">The sequence shown here is derived from an EMBL/GenBank/DDBJ whole genome shotgun (WGS) entry which is preliminary data.</text>
</comment>
<keyword evidence="2" id="KW-1185">Reference proteome</keyword>
<evidence type="ECO:0000313" key="1">
    <source>
        <dbReference type="EMBL" id="KAJ8129683.1"/>
    </source>
</evidence>
<proteinExistence type="predicted"/>
<reference evidence="1" key="1">
    <citation type="submission" date="2022-12" db="EMBL/GenBank/DDBJ databases">
        <title>Genome Sequence of Lasiodiplodia mahajangana.</title>
        <authorList>
            <person name="Buettner E."/>
        </authorList>
    </citation>
    <scope>NUCLEOTIDE SEQUENCE</scope>
    <source>
        <strain evidence="1">VT137</strain>
    </source>
</reference>
<protein>
    <submittedName>
        <fullName evidence="1">Uncharacterized protein</fullName>
    </submittedName>
</protein>
<organism evidence="1 2">
    <name type="scientific">Lasiodiplodia mahajangana</name>
    <dbReference type="NCBI Taxonomy" id="1108764"/>
    <lineage>
        <taxon>Eukaryota</taxon>
        <taxon>Fungi</taxon>
        <taxon>Dikarya</taxon>
        <taxon>Ascomycota</taxon>
        <taxon>Pezizomycotina</taxon>
        <taxon>Dothideomycetes</taxon>
        <taxon>Dothideomycetes incertae sedis</taxon>
        <taxon>Botryosphaeriales</taxon>
        <taxon>Botryosphaeriaceae</taxon>
        <taxon>Lasiodiplodia</taxon>
    </lineage>
</organism>
<dbReference type="Proteomes" id="UP001153332">
    <property type="component" value="Unassembled WGS sequence"/>
</dbReference>
<gene>
    <name evidence="1" type="ORF">O1611_g3948</name>
</gene>
<accession>A0ACC2JR72</accession>
<sequence>MALSKRIQAPGSLCYLKYDPVFEQEKPFFIRFPVDDYPEAKQTNLAFDFYAVAIEDIRDQQDQFKFDVHGFELIHFESKLKHEDFNDFRENNNIYIKEIEEYFKNNMGFDFVEVCHLLCKIRRRNPQFPGAQFQEKHIQPIRAVHVDSSRAERVKQALASPTRAGIDPNKGRTQMFGCKADDIVDVDQVYPDAIGEGCNIYFNKNHKWFFVSGQMPHEALSLKQLDSRPDAADYCAHAAFPWKDVDTVKEMRESIEVRCVAWSPE</sequence>
<evidence type="ECO:0000313" key="2">
    <source>
        <dbReference type="Proteomes" id="UP001153332"/>
    </source>
</evidence>
<name>A0ACC2JR72_9PEZI</name>
<dbReference type="EMBL" id="JAPUUL010000689">
    <property type="protein sequence ID" value="KAJ8129683.1"/>
    <property type="molecule type" value="Genomic_DNA"/>
</dbReference>